<dbReference type="Pfam" id="PF07261">
    <property type="entry name" value="DnaB_2"/>
    <property type="match status" value="1"/>
</dbReference>
<dbReference type="EMBL" id="JAAMFI010000001">
    <property type="protein sequence ID" value="MBS9334807.1"/>
    <property type="molecule type" value="Genomic_DNA"/>
</dbReference>
<evidence type="ECO:0000256" key="2">
    <source>
        <dbReference type="SAM" id="MobiDB-lite"/>
    </source>
</evidence>
<dbReference type="Gene3D" id="1.10.10.630">
    <property type="entry name" value="DnaD domain-like"/>
    <property type="match status" value="1"/>
</dbReference>
<evidence type="ECO:0000259" key="3">
    <source>
        <dbReference type="Pfam" id="PF07261"/>
    </source>
</evidence>
<dbReference type="SUPFAM" id="SSF158499">
    <property type="entry name" value="DnaD domain-like"/>
    <property type="match status" value="1"/>
</dbReference>
<feature type="compositionally biased region" description="Polar residues" evidence="2">
    <location>
        <begin position="218"/>
        <end position="232"/>
    </location>
</feature>
<dbReference type="InterPro" id="IPR036388">
    <property type="entry name" value="WH-like_DNA-bd_sf"/>
</dbReference>
<keyword evidence="6" id="KW-1185">Reference proteome</keyword>
<dbReference type="Proteomes" id="UP001519418">
    <property type="component" value="Unassembled WGS sequence"/>
</dbReference>
<dbReference type="Gene3D" id="1.10.10.10">
    <property type="entry name" value="Winged helix-like DNA-binding domain superfamily/Winged helix DNA-binding domain"/>
    <property type="match status" value="1"/>
</dbReference>
<reference evidence="5 6" key="1">
    <citation type="submission" date="2020-02" db="EMBL/GenBank/DDBJ databases">
        <title>Fructobacillus sp. isolated from paper mulberry of Taiwan.</title>
        <authorList>
            <person name="Lin S.-T."/>
        </authorList>
    </citation>
    <scope>NUCLEOTIDE SEQUENCE [LARGE SCALE GENOMIC DNA]</scope>
    <source>
        <strain evidence="5 6">M1-10</strain>
    </source>
</reference>
<dbReference type="InterPro" id="IPR053162">
    <property type="entry name" value="DnaD"/>
</dbReference>
<gene>
    <name evidence="5" type="ORF">G6R27_01985</name>
</gene>
<dbReference type="NCBIfam" id="TIGR01446">
    <property type="entry name" value="DnaD_dom"/>
    <property type="match status" value="1"/>
</dbReference>
<organism evidence="5 6">
    <name type="scientific">Fructobacillus papyriferae</name>
    <dbReference type="NCBI Taxonomy" id="2713171"/>
    <lineage>
        <taxon>Bacteria</taxon>
        <taxon>Bacillati</taxon>
        <taxon>Bacillota</taxon>
        <taxon>Bacilli</taxon>
        <taxon>Lactobacillales</taxon>
        <taxon>Lactobacillaceae</taxon>
        <taxon>Fructobacillus</taxon>
    </lineage>
</organism>
<dbReference type="InterPro" id="IPR034829">
    <property type="entry name" value="DnaD-like_sf"/>
</dbReference>
<name>A0ABS5QPJ2_9LACO</name>
<dbReference type="Pfam" id="PF21984">
    <property type="entry name" value="DnaD_N"/>
    <property type="match status" value="1"/>
</dbReference>
<comment type="similarity">
    <text evidence="1">Belongs to the DnaB/DnaD family.</text>
</comment>
<dbReference type="PANTHER" id="PTHR37293:SF6">
    <property type="entry name" value="DNA REPLICATION PROTEIN DNAD"/>
    <property type="match status" value="1"/>
</dbReference>
<dbReference type="InterPro" id="IPR053843">
    <property type="entry name" value="DnaD_N"/>
</dbReference>
<evidence type="ECO:0000259" key="4">
    <source>
        <dbReference type="Pfam" id="PF21984"/>
    </source>
</evidence>
<accession>A0ABS5QPJ2</accession>
<evidence type="ECO:0000256" key="1">
    <source>
        <dbReference type="ARBA" id="ARBA00093462"/>
    </source>
</evidence>
<protein>
    <submittedName>
        <fullName evidence="5">DnaD domain protein</fullName>
    </submittedName>
</protein>
<comment type="caution">
    <text evidence="5">The sequence shown here is derived from an EMBL/GenBank/DDBJ whole genome shotgun (WGS) entry which is preliminary data.</text>
</comment>
<sequence>MRQAMEENVKSLLSAGSTSIHNYLLLHYRDLGLDNDDLVIYLQISRLQGQGDQASPQLVAATMKVTEQAVSERLKRFVQQDWMTVQNLGNRQEFFDFTPLFDKLLKGQAASNENPVVSAGEQSRRQVVRVLQGEFGRPLSPMELQTIHQWFDVEHFDPNMMVLAIREAIANNARSLRYIESILINWQKANLTSPQAVQLDKERRRGVSYETGNRRKTGTSGPSRGQTTGQQGNKKKPTVPIFKLDDL</sequence>
<evidence type="ECO:0000313" key="6">
    <source>
        <dbReference type="Proteomes" id="UP001519418"/>
    </source>
</evidence>
<feature type="domain" description="DnaD N-terminal" evidence="4">
    <location>
        <begin position="20"/>
        <end position="110"/>
    </location>
</feature>
<dbReference type="InterPro" id="IPR006343">
    <property type="entry name" value="DnaB/C_C"/>
</dbReference>
<evidence type="ECO:0000313" key="5">
    <source>
        <dbReference type="EMBL" id="MBS9334807.1"/>
    </source>
</evidence>
<dbReference type="PANTHER" id="PTHR37293">
    <property type="entry name" value="PHAGE REPLICATION PROTEIN-RELATED"/>
    <property type="match status" value="1"/>
</dbReference>
<proteinExistence type="inferred from homology"/>
<feature type="region of interest" description="Disordered" evidence="2">
    <location>
        <begin position="197"/>
        <end position="247"/>
    </location>
</feature>
<feature type="domain" description="DnaB/C C-terminal" evidence="3">
    <location>
        <begin position="129"/>
        <end position="198"/>
    </location>
</feature>